<evidence type="ECO:0000313" key="3">
    <source>
        <dbReference type="WBParaSite" id="TCONS_00012769.p1"/>
    </source>
</evidence>
<organism evidence="2 3">
    <name type="scientific">Strongyloides stercoralis</name>
    <name type="common">Threadworm</name>
    <dbReference type="NCBI Taxonomy" id="6248"/>
    <lineage>
        <taxon>Eukaryota</taxon>
        <taxon>Metazoa</taxon>
        <taxon>Ecdysozoa</taxon>
        <taxon>Nematoda</taxon>
        <taxon>Chromadorea</taxon>
        <taxon>Rhabditida</taxon>
        <taxon>Tylenchina</taxon>
        <taxon>Panagrolaimomorpha</taxon>
        <taxon>Strongyloidoidea</taxon>
        <taxon>Strongyloididae</taxon>
        <taxon>Strongyloides</taxon>
    </lineage>
</organism>
<sequence length="609" mass="71206">MNQDKFVTLSIQVIIEGLKALVAEKYPVETDTASLEEVKTAEISTTHRSMDSLDVRIPMFDGTENPSRFLEKMKAFFYTREITDEKLKLCHLKLFCTERVNKWFRGVATYADAFKCIQKFCARYSKESIRHQLKDFKLIYYSGEALNESLYEMLDLVSQVRTNQETFAEDFHQDILTKFETEKCNLNDIIDIYNNLPLKLRLGNKFMDWKKACEKISLPLEYSDKLKQHAKKLRFYEEIKKSKKLSEMRVDNSEVPNIKEVKNKYNIEINLKQEQLNKSKRLLLELENTANKIIEENKNKLNWSLDVDENKKGVEELKVDEKILNKKDVNKKDVGESKVDYTEIIFDKKDESKLVELAYKHLQETKKGLIGLSQVSKYCFKVSIIEVYRLNKDWFSRCFGATSVTSAEKIDKKSSKIDHQIIREIFLILLKSHYTGYRHTERELEDWVGINITSDNTGSLFSRSIRLVTGFAQAISSKSSEESIESNKSDLSSESNRLLLDCTEDYSIQVDNCVEGKFSPYEGDIKPWMRELELRMSMDDIEDDKKIFVIKIKLIEKINDYLDSLDPETVKSYDKIKKILIDKYTSQHTVRNAQARMNGYVVDHRPEFS</sequence>
<dbReference type="WBParaSite" id="TCONS_00012769.p1">
    <property type="protein sequence ID" value="TCONS_00012769.p1"/>
    <property type="gene ID" value="XLOC_008462"/>
</dbReference>
<dbReference type="Proteomes" id="UP000035681">
    <property type="component" value="Unplaced"/>
</dbReference>
<accession>A0AAF5DH66</accession>
<evidence type="ECO:0000313" key="2">
    <source>
        <dbReference type="Proteomes" id="UP000035681"/>
    </source>
</evidence>
<proteinExistence type="predicted"/>
<keyword evidence="1" id="KW-0175">Coiled coil</keyword>
<reference evidence="3" key="1">
    <citation type="submission" date="2024-02" db="UniProtKB">
        <authorList>
            <consortium name="WormBaseParasite"/>
        </authorList>
    </citation>
    <scope>IDENTIFICATION</scope>
</reference>
<evidence type="ECO:0000256" key="1">
    <source>
        <dbReference type="SAM" id="Coils"/>
    </source>
</evidence>
<dbReference type="AlphaFoldDB" id="A0AAF5DH66"/>
<feature type="coiled-coil region" evidence="1">
    <location>
        <begin position="269"/>
        <end position="296"/>
    </location>
</feature>
<name>A0AAF5DH66_STRER</name>
<protein>
    <submittedName>
        <fullName evidence="3">Uncharacterized protein</fullName>
    </submittedName>
</protein>
<keyword evidence="2" id="KW-1185">Reference proteome</keyword>